<dbReference type="PROSITE" id="PS50980">
    <property type="entry name" value="COA_CT_NTER"/>
    <property type="match status" value="1"/>
</dbReference>
<dbReference type="InterPro" id="IPR034733">
    <property type="entry name" value="AcCoA_carboxyl_beta"/>
</dbReference>
<sequence>MAVPESAGVAVGELLLRSEQLARQEKRAADRQHPKGKLTARERVLALVDAGSFVELDEFVQHGCRDFGLDADRPYGDGVVAGHAEVDGRPIAVFAQDFSVYGGSIGEANGAKVIKVMDLAAKIGCPVIGINDGGGARIQEGVSSLALYAQQAVRHTNASGVIPQISMILGPCAGGAVYAPALTDFTVMVENTSHMVVTGPDVVRAATGESVTLDELGGPHTNASVSGNAHYLAQDEDDALDWVKTLLGYLPSNNLGAAPEYADDTAAGITDRDRELDGIVPDGENRAYDMTEVIARVVDDGELHQVHQAFAPNMIVGFARVAGRSVGVVANQPMFFAGAIDIDASEKAARFVRFCDAFGLPLLTFADVPGYMPGVDQERGGIIRRGAKLLYAYAEATVPQVTVVVRKAYGGGYAVMGSKHLGADVNLAWPTARIAVVGTEAAVQVLHRRELAALSGQERADRERELAAHHHDTIGTPYAAAERGYVDAVIEPSHTRLAVTRALRMLRDKAVSGPTRKHGNIPL</sequence>
<dbReference type="Gene3D" id="3.90.226.10">
    <property type="entry name" value="2-enoyl-CoA Hydratase, Chain A, domain 1"/>
    <property type="match status" value="2"/>
</dbReference>
<evidence type="ECO:0000259" key="2">
    <source>
        <dbReference type="PROSITE" id="PS50980"/>
    </source>
</evidence>
<dbReference type="FunFam" id="3.90.226.10:FF:000016">
    <property type="entry name" value="Propionyl-CoA carboxylase, beta subunit"/>
    <property type="match status" value="1"/>
</dbReference>
<evidence type="ECO:0000256" key="1">
    <source>
        <dbReference type="ARBA" id="ARBA00006102"/>
    </source>
</evidence>
<gene>
    <name evidence="4" type="ORF">SAMN05216174_12716</name>
</gene>
<dbReference type="GO" id="GO:0009317">
    <property type="term" value="C:acetyl-CoA carboxylase complex"/>
    <property type="evidence" value="ECO:0007669"/>
    <property type="project" value="TreeGrafter"/>
</dbReference>
<dbReference type="Pfam" id="PF01039">
    <property type="entry name" value="Carboxyl_trans"/>
    <property type="match status" value="1"/>
</dbReference>
<dbReference type="GO" id="GO:0004658">
    <property type="term" value="F:propionyl-CoA carboxylase activity"/>
    <property type="evidence" value="ECO:0007669"/>
    <property type="project" value="UniProtKB-ARBA"/>
</dbReference>
<dbReference type="AlphaFoldDB" id="A0A1G6Z9G2"/>
<dbReference type="OrthoDB" id="9803706at2"/>
<dbReference type="RefSeq" id="WP_091457839.1">
    <property type="nucleotide sequence ID" value="NZ_FMZZ01000027.1"/>
</dbReference>
<dbReference type="SUPFAM" id="SSF52096">
    <property type="entry name" value="ClpP/crotonase"/>
    <property type="match status" value="2"/>
</dbReference>
<protein>
    <submittedName>
        <fullName evidence="4">Propionyl-CoA carboxylase beta chain</fullName>
    </submittedName>
</protein>
<dbReference type="PANTHER" id="PTHR43842:SF2">
    <property type="entry name" value="PROPIONYL-COA CARBOXYLASE BETA CHAIN, MITOCHONDRIAL"/>
    <property type="match status" value="1"/>
</dbReference>
<dbReference type="InterPro" id="IPR011763">
    <property type="entry name" value="COA_CT_C"/>
</dbReference>
<organism evidence="4 5">
    <name type="scientific">Actinokineospora iranica</name>
    <dbReference type="NCBI Taxonomy" id="1271860"/>
    <lineage>
        <taxon>Bacteria</taxon>
        <taxon>Bacillati</taxon>
        <taxon>Actinomycetota</taxon>
        <taxon>Actinomycetes</taxon>
        <taxon>Pseudonocardiales</taxon>
        <taxon>Pseudonocardiaceae</taxon>
        <taxon>Actinokineospora</taxon>
    </lineage>
</organism>
<dbReference type="FunFam" id="3.90.226.10:FF:000017">
    <property type="entry name" value="Propionyl-CoA carboxylase subunit beta 5"/>
    <property type="match status" value="1"/>
</dbReference>
<proteinExistence type="inferred from homology"/>
<dbReference type="STRING" id="1271860.SAMN05216174_12716"/>
<dbReference type="InterPro" id="IPR051047">
    <property type="entry name" value="AccD/PCCB"/>
</dbReference>
<feature type="domain" description="CoA carboxyltransferase N-terminal" evidence="2">
    <location>
        <begin position="5"/>
        <end position="262"/>
    </location>
</feature>
<dbReference type="Proteomes" id="UP000199501">
    <property type="component" value="Unassembled WGS sequence"/>
</dbReference>
<evidence type="ECO:0000259" key="3">
    <source>
        <dbReference type="PROSITE" id="PS50989"/>
    </source>
</evidence>
<evidence type="ECO:0000313" key="4">
    <source>
        <dbReference type="EMBL" id="SDD99240.1"/>
    </source>
</evidence>
<name>A0A1G6Z9G2_9PSEU</name>
<dbReference type="InterPro" id="IPR011762">
    <property type="entry name" value="COA_CT_N"/>
</dbReference>
<accession>A0A1G6Z9G2</accession>
<evidence type="ECO:0000313" key="5">
    <source>
        <dbReference type="Proteomes" id="UP000199501"/>
    </source>
</evidence>
<dbReference type="PANTHER" id="PTHR43842">
    <property type="entry name" value="PROPIONYL-COA CARBOXYLASE BETA CHAIN"/>
    <property type="match status" value="1"/>
</dbReference>
<comment type="similarity">
    <text evidence="1">Belongs to the AccD/PCCB family.</text>
</comment>
<dbReference type="GO" id="GO:0003989">
    <property type="term" value="F:acetyl-CoA carboxylase activity"/>
    <property type="evidence" value="ECO:0007669"/>
    <property type="project" value="UniProtKB-ARBA"/>
</dbReference>
<dbReference type="PROSITE" id="PS50989">
    <property type="entry name" value="COA_CT_CTER"/>
    <property type="match status" value="1"/>
</dbReference>
<keyword evidence="5" id="KW-1185">Reference proteome</keyword>
<dbReference type="GO" id="GO:0015977">
    <property type="term" value="P:carbon fixation"/>
    <property type="evidence" value="ECO:0007669"/>
    <property type="project" value="UniProtKB-ARBA"/>
</dbReference>
<dbReference type="InterPro" id="IPR029045">
    <property type="entry name" value="ClpP/crotonase-like_dom_sf"/>
</dbReference>
<reference evidence="5" key="1">
    <citation type="submission" date="2016-10" db="EMBL/GenBank/DDBJ databases">
        <authorList>
            <person name="Varghese N."/>
            <person name="Submissions S."/>
        </authorList>
    </citation>
    <scope>NUCLEOTIDE SEQUENCE [LARGE SCALE GENOMIC DNA]</scope>
    <source>
        <strain evidence="5">IBRC-M 10403</strain>
    </source>
</reference>
<feature type="domain" description="CoA carboxyltransferase C-terminal" evidence="3">
    <location>
        <begin position="271"/>
        <end position="517"/>
    </location>
</feature>
<dbReference type="EMBL" id="FMZZ01000027">
    <property type="protein sequence ID" value="SDD99240.1"/>
    <property type="molecule type" value="Genomic_DNA"/>
</dbReference>